<accession>A0A512M457</accession>
<protein>
    <recommendedName>
        <fullName evidence="4">MFS transporter</fullName>
    </recommendedName>
</protein>
<feature type="compositionally biased region" description="Basic residues" evidence="1">
    <location>
        <begin position="212"/>
        <end position="222"/>
    </location>
</feature>
<evidence type="ECO:0000313" key="3">
    <source>
        <dbReference type="Proteomes" id="UP000321577"/>
    </source>
</evidence>
<dbReference type="RefSeq" id="WP_146848986.1">
    <property type="nucleotide sequence ID" value="NZ_BKAG01000003.1"/>
</dbReference>
<comment type="caution">
    <text evidence="2">The sequence shown here is derived from an EMBL/GenBank/DDBJ whole genome shotgun (WGS) entry which is preliminary data.</text>
</comment>
<dbReference type="AlphaFoldDB" id="A0A512M457"/>
<feature type="region of interest" description="Disordered" evidence="1">
    <location>
        <begin position="200"/>
        <end position="222"/>
    </location>
</feature>
<gene>
    <name evidence="2" type="ORF">BGE01nite_08210</name>
</gene>
<sequence>MSTIVVAQKNGIACIGADTMSSLGSVRQKAHHIVNKTKITKIGDTHIGLTGTSSSLVVMNSYFANPERPRDFSSTSAIFETFRHAHHWMKAEYFMSTMPDKGEEYETTQFYGLVANPHGIFALYSYRTAQQFHRFWAAGSGRDFALGAMQTVYDHYQDVTDIVKAGLYAAAEFDGSTAGPFEIYTCPLAQVAEATPFKAVKATKTSKATKSTAKKKPARKSR</sequence>
<keyword evidence="3" id="KW-1185">Reference proteome</keyword>
<dbReference type="OrthoDB" id="190523at2"/>
<proteinExistence type="predicted"/>
<feature type="compositionally biased region" description="Low complexity" evidence="1">
    <location>
        <begin position="200"/>
        <end position="211"/>
    </location>
</feature>
<dbReference type="Proteomes" id="UP000321577">
    <property type="component" value="Unassembled WGS sequence"/>
</dbReference>
<dbReference type="EMBL" id="BKAG01000003">
    <property type="protein sequence ID" value="GEP41530.1"/>
    <property type="molecule type" value="Genomic_DNA"/>
</dbReference>
<dbReference type="Gene3D" id="3.60.20.10">
    <property type="entry name" value="Glutamine Phosphoribosylpyrophosphate, subunit 1, domain 1"/>
    <property type="match status" value="1"/>
</dbReference>
<evidence type="ECO:0000313" key="2">
    <source>
        <dbReference type="EMBL" id="GEP41530.1"/>
    </source>
</evidence>
<evidence type="ECO:0008006" key="4">
    <source>
        <dbReference type="Google" id="ProtNLM"/>
    </source>
</evidence>
<reference evidence="2 3" key="1">
    <citation type="submission" date="2019-07" db="EMBL/GenBank/DDBJ databases">
        <title>Whole genome shotgun sequence of Brevifollis gellanilyticus NBRC 108608.</title>
        <authorList>
            <person name="Hosoyama A."/>
            <person name="Uohara A."/>
            <person name="Ohji S."/>
            <person name="Ichikawa N."/>
        </authorList>
    </citation>
    <scope>NUCLEOTIDE SEQUENCE [LARGE SCALE GENOMIC DNA]</scope>
    <source>
        <strain evidence="2 3">NBRC 108608</strain>
    </source>
</reference>
<evidence type="ECO:0000256" key="1">
    <source>
        <dbReference type="SAM" id="MobiDB-lite"/>
    </source>
</evidence>
<name>A0A512M457_9BACT</name>
<dbReference type="InterPro" id="IPR029055">
    <property type="entry name" value="Ntn_hydrolases_N"/>
</dbReference>
<dbReference type="SUPFAM" id="SSF56235">
    <property type="entry name" value="N-terminal nucleophile aminohydrolases (Ntn hydrolases)"/>
    <property type="match status" value="1"/>
</dbReference>
<organism evidence="2 3">
    <name type="scientific">Brevifollis gellanilyticus</name>
    <dbReference type="NCBI Taxonomy" id="748831"/>
    <lineage>
        <taxon>Bacteria</taxon>
        <taxon>Pseudomonadati</taxon>
        <taxon>Verrucomicrobiota</taxon>
        <taxon>Verrucomicrobiia</taxon>
        <taxon>Verrucomicrobiales</taxon>
        <taxon>Verrucomicrobiaceae</taxon>
    </lineage>
</organism>